<keyword evidence="1" id="KW-0853">WD repeat</keyword>
<dbReference type="OMA" id="VKRFNHR"/>
<dbReference type="HOGENOM" id="CLU_033098_0_0_1"/>
<gene>
    <name evidence="2" type="primary">TPHA0D01010</name>
    <name evidence="2" type="ordered locus">TPHA_0D01010</name>
</gene>
<dbReference type="OrthoDB" id="361494at2759"/>
<evidence type="ECO:0000313" key="2">
    <source>
        <dbReference type="EMBL" id="CCE62742.1"/>
    </source>
</evidence>
<evidence type="ECO:0000256" key="1">
    <source>
        <dbReference type="PROSITE-ProRule" id="PRU00221"/>
    </source>
</evidence>
<dbReference type="STRING" id="1071381.G8BSC1"/>
<dbReference type="Proteomes" id="UP000005666">
    <property type="component" value="Chromosome 4"/>
</dbReference>
<proteinExistence type="predicted"/>
<dbReference type="PROSITE" id="PS50082">
    <property type="entry name" value="WD_REPEATS_2"/>
    <property type="match status" value="1"/>
</dbReference>
<dbReference type="GeneID" id="11534393"/>
<dbReference type="RefSeq" id="XP_003685176.1">
    <property type="nucleotide sequence ID" value="XM_003685128.1"/>
</dbReference>
<accession>G8BSC1</accession>
<name>G8BSC1_TETPH</name>
<reference evidence="2 3" key="1">
    <citation type="journal article" date="2011" name="Proc. Natl. Acad. Sci. U.S.A.">
        <title>Evolutionary erosion of yeast sex chromosomes by mating-type switching accidents.</title>
        <authorList>
            <person name="Gordon J.L."/>
            <person name="Armisen D."/>
            <person name="Proux-Wera E."/>
            <person name="Oheigeartaigh S.S."/>
            <person name="Byrne K.P."/>
            <person name="Wolfe K.H."/>
        </authorList>
    </citation>
    <scope>NUCLEOTIDE SEQUENCE [LARGE SCALE GENOMIC DNA]</scope>
    <source>
        <strain evidence="3">ATCC 24235 / CBS 4417 / NBRC 1672 / NRRL Y-8282 / UCD 70-5</strain>
    </source>
</reference>
<dbReference type="AlphaFoldDB" id="G8BSC1"/>
<keyword evidence="3" id="KW-1185">Reference proteome</keyword>
<protein>
    <submittedName>
        <fullName evidence="2">Uncharacterized protein</fullName>
    </submittedName>
</protein>
<dbReference type="GO" id="GO:0010969">
    <property type="term" value="P:regulation of pheromone-dependent signal transduction involved in conjugation with cellular fusion"/>
    <property type="evidence" value="ECO:0007669"/>
    <property type="project" value="EnsemblFungi"/>
</dbReference>
<sequence length="587" mass="66526">MSDYYCPSNIFRNNAIAIPKRNELRLKNKVTNKYSYTNNRQKQQLRKCSEDFNDYYTTKKLYSNYFEVPNCTNNETSFSHLDIDPNNNILIANESKLKLLSFEVESQFHSKLHGIQTIHLPKPNLTSSIFFNKKENNDTLSILSGHSNGVVNLIDTSLESGNAQVKTRFNHKKYLKSIPSLVTSGCFPIKKLVAPKNDNIFISLANDSLFIYDLNEKSKPLFLKLFAGVESLAYNNSLNFTNNKLMALSGSKFGKAGISLLDLTSSHSNPTNLISNQYYPITNSYSRPEVSYDCLWIDDFLIANTLGNKVKVWDIRSTAGEALVTIESNKGYIESLMYNSTSKLLFTNDDQNTVISWDLRDLKKMRRGILSQGFNSVMNESGTSQESNGTYCIGNIVVNGNSTIQQSNQKSNINSSLKINLLDDGSLVSLRNTELGYHAIKTVTCSTNLQLVDEEQNKYTFQEQVERKEETKDTKYPIQNEDISEENHSDSTLTSIIEEVRIKPYVPPYTKEFNSKIYNNHELNNSTLTLIDHNNNDTILDIDVDKYFNTLSKSIDEGSQDDSFGHKHSTSMYSLNQLAISGSTIYN</sequence>
<feature type="repeat" description="WD" evidence="1">
    <location>
        <begin position="326"/>
        <end position="367"/>
    </location>
</feature>
<dbReference type="KEGG" id="tpf:TPHA_0D01010"/>
<dbReference type="EMBL" id="HE612859">
    <property type="protein sequence ID" value="CCE62742.1"/>
    <property type="molecule type" value="Genomic_DNA"/>
</dbReference>
<dbReference type="InterPro" id="IPR036322">
    <property type="entry name" value="WD40_repeat_dom_sf"/>
</dbReference>
<evidence type="ECO:0000313" key="3">
    <source>
        <dbReference type="Proteomes" id="UP000005666"/>
    </source>
</evidence>
<dbReference type="GO" id="GO:0000920">
    <property type="term" value="P:septum digestion after cytokinesis"/>
    <property type="evidence" value="ECO:0007669"/>
    <property type="project" value="EnsemblFungi"/>
</dbReference>
<dbReference type="InterPro" id="IPR001680">
    <property type="entry name" value="WD40_rpt"/>
</dbReference>
<dbReference type="Gene3D" id="2.130.10.10">
    <property type="entry name" value="YVTN repeat-like/Quinoprotein amine dehydrogenase"/>
    <property type="match status" value="1"/>
</dbReference>
<dbReference type="eggNOG" id="ENOG502QTST">
    <property type="taxonomic scope" value="Eukaryota"/>
</dbReference>
<organism evidence="2 3">
    <name type="scientific">Tetrapisispora phaffii (strain ATCC 24235 / CBS 4417 / NBRC 1672 / NRRL Y-8282 / UCD 70-5)</name>
    <name type="common">Yeast</name>
    <name type="synonym">Fabospora phaffii</name>
    <dbReference type="NCBI Taxonomy" id="1071381"/>
    <lineage>
        <taxon>Eukaryota</taxon>
        <taxon>Fungi</taxon>
        <taxon>Dikarya</taxon>
        <taxon>Ascomycota</taxon>
        <taxon>Saccharomycotina</taxon>
        <taxon>Saccharomycetes</taxon>
        <taxon>Saccharomycetales</taxon>
        <taxon>Saccharomycetaceae</taxon>
        <taxon>Tetrapisispora</taxon>
    </lineage>
</organism>
<dbReference type="GO" id="GO:0001403">
    <property type="term" value="P:invasive growth in response to glucose limitation"/>
    <property type="evidence" value="ECO:0007669"/>
    <property type="project" value="EnsemblFungi"/>
</dbReference>
<dbReference type="InterPro" id="IPR015943">
    <property type="entry name" value="WD40/YVTN_repeat-like_dom_sf"/>
</dbReference>
<dbReference type="SUPFAM" id="SSF50978">
    <property type="entry name" value="WD40 repeat-like"/>
    <property type="match status" value="1"/>
</dbReference>
<dbReference type="GO" id="GO:0031683">
    <property type="term" value="F:G-protein beta/gamma-subunit complex binding"/>
    <property type="evidence" value="ECO:0007669"/>
    <property type="project" value="EnsemblFungi"/>
</dbReference>